<dbReference type="EMBL" id="WHNY01000080">
    <property type="protein sequence ID" value="NOU68805.1"/>
    <property type="molecule type" value="Genomic_DNA"/>
</dbReference>
<organism evidence="1 2">
    <name type="scientific">Paenibacillus plantarum</name>
    <dbReference type="NCBI Taxonomy" id="2654975"/>
    <lineage>
        <taxon>Bacteria</taxon>
        <taxon>Bacillati</taxon>
        <taxon>Bacillota</taxon>
        <taxon>Bacilli</taxon>
        <taxon>Bacillales</taxon>
        <taxon>Paenibacillaceae</taxon>
        <taxon>Paenibacillus</taxon>
    </lineage>
</organism>
<evidence type="ECO:0000313" key="2">
    <source>
        <dbReference type="Proteomes" id="UP000653578"/>
    </source>
</evidence>
<accession>A0ABX1XJT3</accession>
<name>A0ABX1XJT3_9BACL</name>
<dbReference type="Proteomes" id="UP000653578">
    <property type="component" value="Unassembled WGS sequence"/>
</dbReference>
<keyword evidence="2" id="KW-1185">Reference proteome</keyword>
<comment type="caution">
    <text evidence="1">The sequence shown here is derived from an EMBL/GenBank/DDBJ whole genome shotgun (WGS) entry which is preliminary data.</text>
</comment>
<gene>
    <name evidence="1" type="ORF">GC096_32805</name>
</gene>
<dbReference type="RefSeq" id="WP_171636471.1">
    <property type="nucleotide sequence ID" value="NZ_WHNY01000080.1"/>
</dbReference>
<sequence>MGTKFANLHIKTINHEVILDALQRLSNKAGSILATPDYSAMSIIDQYVYRSSNEKQINKTASSVSFYLNQEMSWSNVLNDHFSWGTVEQIGELLSNFVSEPVMTIGFFDEDIFEFTLFQEGEIKTKKYFCEEWAIEEYGLVSEVIDLDYLESVLELNHEEITKLLELRNPEQAIDELSRMIQINLWVHSEWISEDNEIEERYSKLELKIM</sequence>
<evidence type="ECO:0000313" key="1">
    <source>
        <dbReference type="EMBL" id="NOU68805.1"/>
    </source>
</evidence>
<reference evidence="1 2" key="1">
    <citation type="submission" date="2019-10" db="EMBL/GenBank/DDBJ databases">
        <title>Description of Paenibacillus humi sp. nov.</title>
        <authorList>
            <person name="Carlier A."/>
            <person name="Qi S."/>
        </authorList>
    </citation>
    <scope>NUCLEOTIDE SEQUENCE [LARGE SCALE GENOMIC DNA]</scope>
    <source>
        <strain evidence="1 2">LMG 31461</strain>
    </source>
</reference>
<proteinExistence type="predicted"/>
<protein>
    <submittedName>
        <fullName evidence="1">Uncharacterized protein</fullName>
    </submittedName>
</protein>